<dbReference type="PANTHER" id="PTHR45888">
    <property type="entry name" value="HL01030P-RELATED"/>
    <property type="match status" value="1"/>
</dbReference>
<evidence type="ECO:0000256" key="9">
    <source>
        <dbReference type="PROSITE-ProRule" id="PRU00146"/>
    </source>
</evidence>
<keyword evidence="7" id="KW-0804">Transcription</keyword>
<feature type="domain" description="PHD-type" evidence="10">
    <location>
        <begin position="230"/>
        <end position="282"/>
    </location>
</feature>
<comment type="caution">
    <text evidence="11">The sequence shown here is derived from an EMBL/GenBank/DDBJ whole genome shotgun (WGS) entry which is preliminary data.</text>
</comment>
<keyword evidence="12" id="KW-1185">Reference proteome</keyword>
<keyword evidence="4 9" id="KW-0863">Zinc-finger</keyword>
<protein>
    <recommendedName>
        <fullName evidence="10">PHD-type domain-containing protein</fullName>
    </recommendedName>
</protein>
<reference evidence="11" key="1">
    <citation type="submission" date="2021-09" db="EMBL/GenBank/DDBJ databases">
        <authorList>
            <consortium name="AG Swart"/>
            <person name="Singh M."/>
            <person name="Singh A."/>
            <person name="Seah K."/>
            <person name="Emmerich C."/>
        </authorList>
    </citation>
    <scope>NUCLEOTIDE SEQUENCE</scope>
    <source>
        <strain evidence="11">ATCC30299</strain>
    </source>
</reference>
<evidence type="ECO:0000259" key="10">
    <source>
        <dbReference type="PROSITE" id="PS50016"/>
    </source>
</evidence>
<dbReference type="Gene3D" id="3.30.40.10">
    <property type="entry name" value="Zinc/RING finger domain, C3HC4 (zinc finger)"/>
    <property type="match status" value="3"/>
</dbReference>
<evidence type="ECO:0000256" key="5">
    <source>
        <dbReference type="ARBA" id="ARBA00022833"/>
    </source>
</evidence>
<dbReference type="GO" id="GO:0008270">
    <property type="term" value="F:zinc ion binding"/>
    <property type="evidence" value="ECO:0007669"/>
    <property type="project" value="UniProtKB-KW"/>
</dbReference>
<evidence type="ECO:0000256" key="8">
    <source>
        <dbReference type="ARBA" id="ARBA00023242"/>
    </source>
</evidence>
<dbReference type="SMART" id="SM00249">
    <property type="entry name" value="PHD"/>
    <property type="match status" value="3"/>
</dbReference>
<organism evidence="11 12">
    <name type="scientific">Blepharisma stoltei</name>
    <dbReference type="NCBI Taxonomy" id="1481888"/>
    <lineage>
        <taxon>Eukaryota</taxon>
        <taxon>Sar</taxon>
        <taxon>Alveolata</taxon>
        <taxon>Ciliophora</taxon>
        <taxon>Postciliodesmatophora</taxon>
        <taxon>Heterotrichea</taxon>
        <taxon>Heterotrichida</taxon>
        <taxon>Blepharismidae</taxon>
        <taxon>Blepharisma</taxon>
    </lineage>
</organism>
<dbReference type="Pfam" id="PF00628">
    <property type="entry name" value="PHD"/>
    <property type="match status" value="3"/>
</dbReference>
<comment type="subcellular location">
    <subcellularLocation>
        <location evidence="1">Nucleus</location>
    </subcellularLocation>
</comment>
<dbReference type="EMBL" id="CAJZBQ010000051">
    <property type="protein sequence ID" value="CAG9330266.1"/>
    <property type="molecule type" value="Genomic_DNA"/>
</dbReference>
<dbReference type="InterPro" id="IPR001965">
    <property type="entry name" value="Znf_PHD"/>
</dbReference>
<keyword evidence="3" id="KW-0677">Repeat</keyword>
<evidence type="ECO:0000256" key="7">
    <source>
        <dbReference type="ARBA" id="ARBA00023163"/>
    </source>
</evidence>
<evidence type="ECO:0000256" key="6">
    <source>
        <dbReference type="ARBA" id="ARBA00023015"/>
    </source>
</evidence>
<feature type="domain" description="PHD-type" evidence="10">
    <location>
        <begin position="175"/>
        <end position="233"/>
    </location>
</feature>
<evidence type="ECO:0000256" key="3">
    <source>
        <dbReference type="ARBA" id="ARBA00022737"/>
    </source>
</evidence>
<dbReference type="PROSITE" id="PS50016">
    <property type="entry name" value="ZF_PHD_2"/>
    <property type="match status" value="3"/>
</dbReference>
<evidence type="ECO:0000256" key="1">
    <source>
        <dbReference type="ARBA" id="ARBA00004123"/>
    </source>
</evidence>
<dbReference type="InterPro" id="IPR019787">
    <property type="entry name" value="Znf_PHD-finger"/>
</dbReference>
<evidence type="ECO:0000256" key="4">
    <source>
        <dbReference type="ARBA" id="ARBA00022771"/>
    </source>
</evidence>
<keyword evidence="2" id="KW-0479">Metal-binding</keyword>
<gene>
    <name evidence="11" type="ORF">BSTOLATCC_MIC50865</name>
</gene>
<name>A0AAU9JXL6_9CILI</name>
<evidence type="ECO:0000256" key="2">
    <source>
        <dbReference type="ARBA" id="ARBA00022723"/>
    </source>
</evidence>
<sequence length="367" mass="41641">MRPSFAQFSSYPYNGFLPETQDSAPSNFFHLDCPDTGLSICYCKKYNLNIVHTLALKAQNYDPSSAYKKRQFDKEHFQAIPVISPPPSISAADLNAKICSYCAKVVCFYQKVNTGTQTLHLCRDCYKAEDTNVKKSLSLSARKKKFGKLLMLGTTQTELGRRGRPRIHGREENDYIQCYFPICKRRNIRFPGDPDLLTCGSCTRTFHAKCAEPPLRAEYVKRFPWLCLECKVCSICGKLKDESHLMICDACDRVFHAKCIKINGSGSFVCKDCSVCRGCEKVLPSPLLVDDPIFVEGYRFCLECYGKVQEKCYCPICVKIYSVDSPDAFVMCDKCQLWVHAACEKVKEDQIEHLQGKSFTCSKCSKK</sequence>
<dbReference type="GO" id="GO:0005634">
    <property type="term" value="C:nucleus"/>
    <property type="evidence" value="ECO:0007669"/>
    <property type="project" value="UniProtKB-SubCell"/>
</dbReference>
<dbReference type="PANTHER" id="PTHR45888:SF4">
    <property type="entry name" value="PHD FINGER PROTEIN 10"/>
    <property type="match status" value="1"/>
</dbReference>
<accession>A0AAU9JXL6</accession>
<dbReference type="InterPro" id="IPR011011">
    <property type="entry name" value="Znf_FYVE_PHD"/>
</dbReference>
<dbReference type="SUPFAM" id="SSF57903">
    <property type="entry name" value="FYVE/PHD zinc finger"/>
    <property type="match status" value="3"/>
</dbReference>
<evidence type="ECO:0000313" key="12">
    <source>
        <dbReference type="Proteomes" id="UP001162131"/>
    </source>
</evidence>
<feature type="domain" description="PHD-type" evidence="10">
    <location>
        <begin position="311"/>
        <end position="367"/>
    </location>
</feature>
<keyword evidence="6" id="KW-0805">Transcription regulation</keyword>
<proteinExistence type="predicted"/>
<keyword evidence="5" id="KW-0862">Zinc</keyword>
<dbReference type="InterPro" id="IPR013083">
    <property type="entry name" value="Znf_RING/FYVE/PHD"/>
</dbReference>
<dbReference type="AlphaFoldDB" id="A0AAU9JXL6"/>
<evidence type="ECO:0000313" key="11">
    <source>
        <dbReference type="EMBL" id="CAG9330266.1"/>
    </source>
</evidence>
<dbReference type="Proteomes" id="UP001162131">
    <property type="component" value="Unassembled WGS sequence"/>
</dbReference>
<keyword evidence="8" id="KW-0539">Nucleus</keyword>